<keyword evidence="2" id="KW-1185">Reference proteome</keyword>
<organism evidence="1 2">
    <name type="scientific">Krasilnikovia cinnamomea</name>
    <dbReference type="NCBI Taxonomy" id="349313"/>
    <lineage>
        <taxon>Bacteria</taxon>
        <taxon>Bacillati</taxon>
        <taxon>Actinomycetota</taxon>
        <taxon>Actinomycetes</taxon>
        <taxon>Micromonosporales</taxon>
        <taxon>Micromonosporaceae</taxon>
        <taxon>Krasilnikovia</taxon>
    </lineage>
</organism>
<dbReference type="Proteomes" id="UP000292564">
    <property type="component" value="Unassembled WGS sequence"/>
</dbReference>
<dbReference type="AlphaFoldDB" id="A0A4Q7Z9W4"/>
<reference evidence="1 2" key="1">
    <citation type="submission" date="2019-02" db="EMBL/GenBank/DDBJ databases">
        <title>Sequencing the genomes of 1000 actinobacteria strains.</title>
        <authorList>
            <person name="Klenk H.-P."/>
        </authorList>
    </citation>
    <scope>NUCLEOTIDE SEQUENCE [LARGE SCALE GENOMIC DNA]</scope>
    <source>
        <strain evidence="1 2">DSM 45162</strain>
    </source>
</reference>
<sequence length="121" mass="13420">MAQSFAAVWSCTHGCSDHTRANAYVKFDPNTEWCADGCISVERAVRQYDRQAADALPDSAIQSCYHCGNAVCLLCQRAPVRSVGMICEGPGHDQQDVCERRLKRLGQAMLPGMRRPELLTF</sequence>
<proteinExistence type="predicted"/>
<name>A0A4Q7Z9W4_9ACTN</name>
<evidence type="ECO:0000313" key="2">
    <source>
        <dbReference type="Proteomes" id="UP000292564"/>
    </source>
</evidence>
<accession>A0A4Q7Z9W4</accession>
<protein>
    <submittedName>
        <fullName evidence="1">Uncharacterized protein</fullName>
    </submittedName>
</protein>
<gene>
    <name evidence="1" type="ORF">EV385_6654</name>
</gene>
<dbReference type="EMBL" id="SHKY01000002">
    <property type="protein sequence ID" value="RZU46579.1"/>
    <property type="molecule type" value="Genomic_DNA"/>
</dbReference>
<evidence type="ECO:0000313" key="1">
    <source>
        <dbReference type="EMBL" id="RZU46579.1"/>
    </source>
</evidence>
<comment type="caution">
    <text evidence="1">The sequence shown here is derived from an EMBL/GenBank/DDBJ whole genome shotgun (WGS) entry which is preliminary data.</text>
</comment>